<organism evidence="2 3">
    <name type="scientific">Algibacter lectus</name>
    <dbReference type="NCBI Taxonomy" id="221126"/>
    <lineage>
        <taxon>Bacteria</taxon>
        <taxon>Pseudomonadati</taxon>
        <taxon>Bacteroidota</taxon>
        <taxon>Flavobacteriia</taxon>
        <taxon>Flavobacteriales</taxon>
        <taxon>Flavobacteriaceae</taxon>
        <taxon>Algibacter</taxon>
    </lineage>
</organism>
<dbReference type="InterPro" id="IPR028098">
    <property type="entry name" value="Glyco_trans_4-like_N"/>
</dbReference>
<proteinExistence type="predicted"/>
<dbReference type="Gene3D" id="3.40.50.2000">
    <property type="entry name" value="Glycogen Phosphorylase B"/>
    <property type="match status" value="2"/>
</dbReference>
<accession>A0A090VGM9</accession>
<dbReference type="AlphaFoldDB" id="A0A090VGM9"/>
<dbReference type="Pfam" id="PF13439">
    <property type="entry name" value="Glyco_transf_4"/>
    <property type="match status" value="1"/>
</dbReference>
<sequence>MKALKVLIISYYWPPAGGPGVQRWLKFVKYLPDFNVEPIVYIPENPNYPLVDESLIAEVSKDVTIIKQPISEPYKLAGLFSKKSSSTISKGIIPEQKTQSFIEKAMLYIRGNFFIPDARKSWVKPSVAYLSNYIEKENISTIITTGPPHSLHLIGLQLKEKLGVKWIADFRDPWTTIGYHKQLKLTEKSKQKHKALEKLVLNTADDIVVTSSVTKTEFEAITNKPIEVITNGYDYESVESKPLDAKFTIAHIGSLLSKRNPIILWQVLSELVQEHEGFSKDFQLNFVGAVSETVLQSIETVGLANHINNAGYVSHKESIVYQKSSQVLLLVEIDSKETKCIIPGKLFEYMVSNRPILALGPQGSDVENIIKETNTGNYFYYTDYKSLKSTILAHYKSYQNKNLEVHAIGLQKYSRKSLTSKLASVLKKPNNLSFYAFTS</sequence>
<reference evidence="2 3" key="1">
    <citation type="journal article" date="2014" name="Genome Announc.">
        <title>Draft Genome Sequences of Marine Flavobacterium Algibacter lectus Strains SS8 and NR4.</title>
        <authorList>
            <person name="Takatani N."/>
            <person name="Nakanishi M."/>
            <person name="Meirelles P."/>
            <person name="Mino S."/>
            <person name="Suda W."/>
            <person name="Oshima K."/>
            <person name="Hattori M."/>
            <person name="Ohkuma M."/>
            <person name="Hosokawa M."/>
            <person name="Miyashita K."/>
            <person name="Thompson F.L."/>
            <person name="Niwa A."/>
            <person name="Sawabe T."/>
            <person name="Sawabe T."/>
        </authorList>
    </citation>
    <scope>NUCLEOTIDE SEQUENCE [LARGE SCALE GENOMIC DNA]</scope>
    <source>
        <strain evidence="2 3">JCM 19300</strain>
    </source>
</reference>
<keyword evidence="2" id="KW-0808">Transferase</keyword>
<dbReference type="EMBL" id="BBNQ01000010">
    <property type="protein sequence ID" value="GAL63233.1"/>
    <property type="molecule type" value="Genomic_DNA"/>
</dbReference>
<evidence type="ECO:0000313" key="3">
    <source>
        <dbReference type="Proteomes" id="UP000029644"/>
    </source>
</evidence>
<dbReference type="RefSeq" id="WP_042505033.1">
    <property type="nucleotide sequence ID" value="NZ_BBNQ01000010.1"/>
</dbReference>
<evidence type="ECO:0000313" key="2">
    <source>
        <dbReference type="EMBL" id="GAL63233.1"/>
    </source>
</evidence>
<dbReference type="Proteomes" id="UP000029644">
    <property type="component" value="Unassembled WGS sequence"/>
</dbReference>
<comment type="caution">
    <text evidence="2">The sequence shown here is derived from an EMBL/GenBank/DDBJ whole genome shotgun (WGS) entry which is preliminary data.</text>
</comment>
<protein>
    <submittedName>
        <fullName evidence="2">TPR/glycosyl transferase domain protein</fullName>
    </submittedName>
</protein>
<dbReference type="CDD" id="cd03794">
    <property type="entry name" value="GT4_WbuB-like"/>
    <property type="match status" value="1"/>
</dbReference>
<dbReference type="OrthoDB" id="9794575at2"/>
<evidence type="ECO:0000259" key="1">
    <source>
        <dbReference type="Pfam" id="PF13439"/>
    </source>
</evidence>
<dbReference type="GO" id="GO:0016757">
    <property type="term" value="F:glycosyltransferase activity"/>
    <property type="evidence" value="ECO:0007669"/>
    <property type="project" value="UniProtKB-ARBA"/>
</dbReference>
<feature type="domain" description="Glycosyltransferase subfamily 4-like N-terminal" evidence="1">
    <location>
        <begin position="108"/>
        <end position="236"/>
    </location>
</feature>
<gene>
    <name evidence="2" type="ORF">JCM19300_1255</name>
</gene>
<dbReference type="SUPFAM" id="SSF53756">
    <property type="entry name" value="UDP-Glycosyltransferase/glycogen phosphorylase"/>
    <property type="match status" value="1"/>
</dbReference>
<name>A0A090VGM9_9FLAO</name>